<sequence>MTMDKDKRPRPALARLSKQKPRALASGSSEESCQKKVLEDLSRQGSKETAQTSKVIEVEDSTPEGDVPLSRKRKSRASGAGAPQGSVEIVDDHATCSVPPLQRTLAVNTSGEVVLEDPP</sequence>
<organism evidence="2 3">
    <name type="scientific">Abeliophyllum distichum</name>
    <dbReference type="NCBI Taxonomy" id="126358"/>
    <lineage>
        <taxon>Eukaryota</taxon>
        <taxon>Viridiplantae</taxon>
        <taxon>Streptophyta</taxon>
        <taxon>Embryophyta</taxon>
        <taxon>Tracheophyta</taxon>
        <taxon>Spermatophyta</taxon>
        <taxon>Magnoliopsida</taxon>
        <taxon>eudicotyledons</taxon>
        <taxon>Gunneridae</taxon>
        <taxon>Pentapetalae</taxon>
        <taxon>asterids</taxon>
        <taxon>lamiids</taxon>
        <taxon>Lamiales</taxon>
        <taxon>Oleaceae</taxon>
        <taxon>Forsythieae</taxon>
        <taxon>Abeliophyllum</taxon>
    </lineage>
</organism>
<comment type="caution">
    <text evidence="2">The sequence shown here is derived from an EMBL/GenBank/DDBJ whole genome shotgun (WGS) entry which is preliminary data.</text>
</comment>
<accession>A0ABD1NY12</accession>
<dbReference type="EMBL" id="JBFOLK010000144">
    <property type="protein sequence ID" value="KAL2455993.1"/>
    <property type="molecule type" value="Genomic_DNA"/>
</dbReference>
<evidence type="ECO:0000313" key="3">
    <source>
        <dbReference type="Proteomes" id="UP001604336"/>
    </source>
</evidence>
<feature type="compositionally biased region" description="Basic and acidic residues" evidence="1">
    <location>
        <begin position="32"/>
        <end position="46"/>
    </location>
</feature>
<reference evidence="3" key="1">
    <citation type="submission" date="2024-07" db="EMBL/GenBank/DDBJ databases">
        <title>Two chromosome-level genome assemblies of Korean endemic species Abeliophyllum distichum and Forsythia ovata (Oleaceae).</title>
        <authorList>
            <person name="Jang H."/>
        </authorList>
    </citation>
    <scope>NUCLEOTIDE SEQUENCE [LARGE SCALE GENOMIC DNA]</scope>
</reference>
<name>A0ABD1NY12_9LAMI</name>
<dbReference type="Proteomes" id="UP001604336">
    <property type="component" value="Unassembled WGS sequence"/>
</dbReference>
<proteinExistence type="predicted"/>
<evidence type="ECO:0000313" key="2">
    <source>
        <dbReference type="EMBL" id="KAL2455993.1"/>
    </source>
</evidence>
<feature type="region of interest" description="Disordered" evidence="1">
    <location>
        <begin position="1"/>
        <end position="89"/>
    </location>
</feature>
<keyword evidence="3" id="KW-1185">Reference proteome</keyword>
<evidence type="ECO:0000256" key="1">
    <source>
        <dbReference type="SAM" id="MobiDB-lite"/>
    </source>
</evidence>
<dbReference type="AlphaFoldDB" id="A0ABD1NY12"/>
<gene>
    <name evidence="2" type="ORF">Adt_47002</name>
</gene>
<protein>
    <submittedName>
        <fullName evidence="2">Uncharacterized protein</fullName>
    </submittedName>
</protein>